<evidence type="ECO:0000313" key="2">
    <source>
        <dbReference type="EMBL" id="NCH88168.1"/>
    </source>
</evidence>
<evidence type="ECO:0000313" key="3">
    <source>
        <dbReference type="Proteomes" id="UP000778262"/>
    </source>
</evidence>
<sequence>MFKFKIDKAAFDALPDEHKAMYQEAGDGYQLAIEGLPDVSGLEAKVNELLGEKKAEKAKREAAEKAAREAAEEKARKEGDVTAIENSWKQKLSDAEARYQSQIESLNGSLNTLLVDNVAQSLATKLAGEAAPVMLPHIRSRLAVEMQDGKPVTRVLDASGKPSALTVDELGAEFSSNKAFAGVIIGSKASGTGGAGDPSNPVGSADGLGGNDLVSEAAKIIKNMGTE</sequence>
<dbReference type="EMBL" id="RPBY01000004">
    <property type="protein sequence ID" value="NCH88168.1"/>
    <property type="molecule type" value="Genomic_DNA"/>
</dbReference>
<name>A0A9Q4T397_9ENTR</name>
<proteinExistence type="predicted"/>
<keyword evidence="1" id="KW-0175">Coiled coil</keyword>
<dbReference type="Proteomes" id="UP000778262">
    <property type="component" value="Unassembled WGS sequence"/>
</dbReference>
<dbReference type="AlphaFoldDB" id="A0A9Q4T397"/>
<accession>A0A9Q4T397</accession>
<protein>
    <submittedName>
        <fullName evidence="2">Uncharacterized protein</fullName>
    </submittedName>
</protein>
<feature type="coiled-coil region" evidence="1">
    <location>
        <begin position="39"/>
        <end position="80"/>
    </location>
</feature>
<gene>
    <name evidence="2" type="ORF">EHJ13_12080</name>
</gene>
<organism evidence="2 3">
    <name type="scientific">Cronobacter dublinensis</name>
    <dbReference type="NCBI Taxonomy" id="413497"/>
    <lineage>
        <taxon>Bacteria</taxon>
        <taxon>Pseudomonadati</taxon>
        <taxon>Pseudomonadota</taxon>
        <taxon>Gammaproteobacteria</taxon>
        <taxon>Enterobacterales</taxon>
        <taxon>Enterobacteriaceae</taxon>
        <taxon>Cronobacter</taxon>
    </lineage>
</organism>
<comment type="caution">
    <text evidence="2">The sequence shown here is derived from an EMBL/GenBank/DDBJ whole genome shotgun (WGS) entry which is preliminary data.</text>
</comment>
<evidence type="ECO:0000256" key="1">
    <source>
        <dbReference type="SAM" id="Coils"/>
    </source>
</evidence>
<reference evidence="2" key="1">
    <citation type="submission" date="2018-11" db="EMBL/GenBank/DDBJ databases">
        <title>Genomics analysis of Putative Virulence Factors on Adhesion and Cytotoxicity for Cronobacter spp.</title>
        <authorList>
            <person name="Cui J."/>
        </authorList>
    </citation>
    <scope>NUCLEOTIDE SEQUENCE</scope>
    <source>
        <strain evidence="2">SD69</strain>
    </source>
</reference>